<evidence type="ECO:0000313" key="2">
    <source>
        <dbReference type="Proteomes" id="UP000736672"/>
    </source>
</evidence>
<reference evidence="1" key="1">
    <citation type="journal article" date="2021" name="Nat. Commun.">
        <title>Genetic determinants of endophytism in the Arabidopsis root mycobiome.</title>
        <authorList>
            <person name="Mesny F."/>
            <person name="Miyauchi S."/>
            <person name="Thiergart T."/>
            <person name="Pickel B."/>
            <person name="Atanasova L."/>
            <person name="Karlsson M."/>
            <person name="Huettel B."/>
            <person name="Barry K.W."/>
            <person name="Haridas S."/>
            <person name="Chen C."/>
            <person name="Bauer D."/>
            <person name="Andreopoulos W."/>
            <person name="Pangilinan J."/>
            <person name="LaButti K."/>
            <person name="Riley R."/>
            <person name="Lipzen A."/>
            <person name="Clum A."/>
            <person name="Drula E."/>
            <person name="Henrissat B."/>
            <person name="Kohler A."/>
            <person name="Grigoriev I.V."/>
            <person name="Martin F.M."/>
            <person name="Hacquard S."/>
        </authorList>
    </citation>
    <scope>NUCLEOTIDE SEQUENCE</scope>
    <source>
        <strain evidence="1">FSSC 5 MPI-SDFR-AT-0091</strain>
    </source>
</reference>
<comment type="caution">
    <text evidence="1">The sequence shown here is derived from an EMBL/GenBank/DDBJ whole genome shotgun (WGS) entry which is preliminary data.</text>
</comment>
<keyword evidence="2" id="KW-1185">Reference proteome</keyword>
<dbReference type="InterPro" id="IPR022698">
    <property type="entry name" value="OrsD"/>
</dbReference>
<accession>A0A9P9G5M0</accession>
<dbReference type="EMBL" id="JAGTJS010000029">
    <property type="protein sequence ID" value="KAH7232460.1"/>
    <property type="molecule type" value="Genomic_DNA"/>
</dbReference>
<sequence>MFSVMEPFVYLERYRVPICKDCHFACVSNEVPAHLQTRHRHMTPAERQEVAGNIARIPGIIRDQSGLDEFRFPPPTINEIPFLVPPKSDGLKCRKCPYIAKQIQKIQAHCRTC</sequence>
<name>A0A9P9G5M0_FUSSL</name>
<gene>
    <name evidence="1" type="ORF">B0J15DRAFT_455425</name>
</gene>
<evidence type="ECO:0000313" key="1">
    <source>
        <dbReference type="EMBL" id="KAH7232460.1"/>
    </source>
</evidence>
<proteinExistence type="predicted"/>
<protein>
    <submittedName>
        <fullName evidence="1">Uncharacterized protein</fullName>
    </submittedName>
</protein>
<dbReference type="AlphaFoldDB" id="A0A9P9G5M0"/>
<dbReference type="Pfam" id="PF12013">
    <property type="entry name" value="OrsD"/>
    <property type="match status" value="1"/>
</dbReference>
<dbReference type="Proteomes" id="UP000736672">
    <property type="component" value="Unassembled WGS sequence"/>
</dbReference>
<organism evidence="1 2">
    <name type="scientific">Fusarium solani</name>
    <name type="common">Filamentous fungus</name>
    <dbReference type="NCBI Taxonomy" id="169388"/>
    <lineage>
        <taxon>Eukaryota</taxon>
        <taxon>Fungi</taxon>
        <taxon>Dikarya</taxon>
        <taxon>Ascomycota</taxon>
        <taxon>Pezizomycotina</taxon>
        <taxon>Sordariomycetes</taxon>
        <taxon>Hypocreomycetidae</taxon>
        <taxon>Hypocreales</taxon>
        <taxon>Nectriaceae</taxon>
        <taxon>Fusarium</taxon>
        <taxon>Fusarium solani species complex</taxon>
    </lineage>
</organism>
<dbReference type="OrthoDB" id="5150763at2759"/>